<sequence>MLEYTSLRALEFAYRTRIRSVTPDHVLVIAGCATGIDALPTVVTTAVSHRVYDGVIGFAVFTADATIDVCRELTPRDTATVTFVAGFALMLVVDTVLAV</sequence>
<dbReference type="OrthoDB" id="11839at2157"/>
<protein>
    <submittedName>
        <fullName evidence="1">Uncharacterized protein</fullName>
    </submittedName>
</protein>
<evidence type="ECO:0000313" key="2">
    <source>
        <dbReference type="Proteomes" id="UP000182829"/>
    </source>
</evidence>
<dbReference type="Proteomes" id="UP000182829">
    <property type="component" value="Unassembled WGS sequence"/>
</dbReference>
<dbReference type="AlphaFoldDB" id="A0A1I3TNP0"/>
<name>A0A1I3TNP0_9EURY</name>
<proteinExistence type="predicted"/>
<reference evidence="1 2" key="1">
    <citation type="submission" date="2016-10" db="EMBL/GenBank/DDBJ databases">
        <authorList>
            <person name="de Groot N.N."/>
        </authorList>
    </citation>
    <scope>NUCLEOTIDE SEQUENCE [LARGE SCALE GENOMIC DNA]</scope>
    <source>
        <strain evidence="1 2">SP2</strain>
    </source>
</reference>
<accession>A0A1I3TNP0</accession>
<evidence type="ECO:0000313" key="1">
    <source>
        <dbReference type="EMBL" id="SFJ71241.1"/>
    </source>
</evidence>
<organism evidence="1 2">
    <name type="scientific">Natronobacterium gregoryi</name>
    <dbReference type="NCBI Taxonomy" id="44930"/>
    <lineage>
        <taxon>Archaea</taxon>
        <taxon>Methanobacteriati</taxon>
        <taxon>Methanobacteriota</taxon>
        <taxon>Stenosarchaea group</taxon>
        <taxon>Halobacteria</taxon>
        <taxon>Halobacteriales</taxon>
        <taxon>Natrialbaceae</taxon>
        <taxon>Natronobacterium</taxon>
    </lineage>
</organism>
<dbReference type="EMBL" id="FORO01000063">
    <property type="protein sequence ID" value="SFJ71241.1"/>
    <property type="molecule type" value="Genomic_DNA"/>
</dbReference>
<gene>
    <name evidence="1" type="ORF">SAMN05443661_16311</name>
</gene>